<keyword evidence="6" id="KW-0378">Hydrolase</keyword>
<dbReference type="EC" id="3.1.3.16" evidence="6"/>
<dbReference type="InterPro" id="IPR029052">
    <property type="entry name" value="Metallo-depent_PP-like"/>
</dbReference>
<evidence type="ECO:0000256" key="6">
    <source>
        <dbReference type="RuleBase" id="RU004273"/>
    </source>
</evidence>
<dbReference type="PROSITE" id="PS00018">
    <property type="entry name" value="EF_HAND_1"/>
    <property type="match status" value="2"/>
</dbReference>
<dbReference type="PROSITE" id="PS50222">
    <property type="entry name" value="EF_HAND_2"/>
    <property type="match status" value="2"/>
</dbReference>
<keyword evidence="5" id="KW-0464">Manganese</keyword>
<gene>
    <name evidence="9" type="ORF">HAKA00212_LOCUS19383</name>
    <name evidence="10" type="ORF">HAKA00212_LOCUS19384</name>
</gene>
<accession>A0A6V1TWW2</accession>
<protein>
    <recommendedName>
        <fullName evidence="6">Serine/threonine-protein phosphatase</fullName>
        <ecNumber evidence="6">3.1.3.16</ecNumber>
    </recommendedName>
</protein>
<dbReference type="Pfam" id="PF13499">
    <property type="entry name" value="EF-hand_7"/>
    <property type="match status" value="1"/>
</dbReference>
<dbReference type="InterPro" id="IPR006186">
    <property type="entry name" value="Ser/Thr-sp_prot-phosphatase"/>
</dbReference>
<dbReference type="GO" id="GO:0004722">
    <property type="term" value="F:protein serine/threonine phosphatase activity"/>
    <property type="evidence" value="ECO:0007669"/>
    <property type="project" value="UniProtKB-EC"/>
</dbReference>
<evidence type="ECO:0000313" key="10">
    <source>
        <dbReference type="EMBL" id="CAE0640563.1"/>
    </source>
</evidence>
<reference evidence="9" key="1">
    <citation type="submission" date="2021-01" db="EMBL/GenBank/DDBJ databases">
        <authorList>
            <person name="Corre E."/>
            <person name="Pelletier E."/>
            <person name="Niang G."/>
            <person name="Scheremetjew M."/>
            <person name="Finn R."/>
            <person name="Kale V."/>
            <person name="Holt S."/>
            <person name="Cochrane G."/>
            <person name="Meng A."/>
            <person name="Brown T."/>
            <person name="Cohen L."/>
        </authorList>
    </citation>
    <scope>NUCLEOTIDE SEQUENCE</scope>
    <source>
        <strain evidence="9">CCMP3107</strain>
    </source>
</reference>
<dbReference type="InterPro" id="IPR011992">
    <property type="entry name" value="EF-hand-dom_pair"/>
</dbReference>
<dbReference type="Gene3D" id="3.60.21.10">
    <property type="match status" value="1"/>
</dbReference>
<sequence length="663" mass="74730">MGQKYSRSGGKGKKPGSAKAGLQKQLSVKRTIEKIDRNTDQQWKLFTDLDLQDEKEMLDLAIFLQTLVDFVPGLGRTDSTKYLEANDDDDLIDDENIRLDQITIAELTDNSLEGLDGDPNNYMLPKGDITFDVCRQIVQLYKVGGRLSPKSVRKILREAYKLNKTFPNVMECSLESDASCTVVGDLHGQLQDLIYILEHSGFPSAKQKFIFNGDFVDRGPDGLEITLILLALQLADPTAVYLNRGNHEDYAICCVYGFQREVKEKYDELTFSMFVEMFRYLPLMTVVAQKVLVIHGGLFHRDGITFEDLNSIDRTDYTPKPTKEELDRVKSYPEEEKAFELKQLMRCALWSDPDPDFGVGHNPRGAGVLFGPDVTQTFLRETALDMVVRSHECVKDGWDHPYEDEYAGLLGTIFSASNYGGSGNHGAYLRFSLTEPPGDYYVAGESEDAPYKGVPIFYTVNKYNIDDAYDAMNTTSLVKINIFDLVFKKRRELEAAFREKAGGDNLLVSKQAWSEVMVQVTGLQVLWSSLIATLVPNDALEGDQINYSVFLEKFNAHLERVQSSGETGGMVNALYANRQKLQAIFAFFDKDGNGTISREEFQQGCEYINKHVSESEQIQNPDRILEIMDFDGSDDIDLNEFFETFRIMDAKDGVIDGCIALAK</sequence>
<dbReference type="Gene3D" id="1.10.238.10">
    <property type="entry name" value="EF-hand"/>
    <property type="match status" value="1"/>
</dbReference>
<evidence type="ECO:0000259" key="8">
    <source>
        <dbReference type="PROSITE" id="PS50222"/>
    </source>
</evidence>
<keyword evidence="4" id="KW-0106">Calcium</keyword>
<dbReference type="EMBL" id="HBIU01042850">
    <property type="protein sequence ID" value="CAE0640562.1"/>
    <property type="molecule type" value="Transcribed_RNA"/>
</dbReference>
<dbReference type="AlphaFoldDB" id="A0A6V1TWW2"/>
<name>A0A6V1TWW2_HETAK</name>
<feature type="region of interest" description="Disordered" evidence="7">
    <location>
        <begin position="1"/>
        <end position="25"/>
    </location>
</feature>
<dbReference type="PRINTS" id="PR00114">
    <property type="entry name" value="STPHPHTASE"/>
</dbReference>
<dbReference type="PANTHER" id="PTHR45668">
    <property type="entry name" value="SERINE/THREONINE-PROTEIN PHOSPHATASE 5-RELATED"/>
    <property type="match status" value="1"/>
</dbReference>
<dbReference type="InterPro" id="IPR051134">
    <property type="entry name" value="PPP_phosphatase"/>
</dbReference>
<proteinExistence type="inferred from homology"/>
<dbReference type="SUPFAM" id="SSF56300">
    <property type="entry name" value="Metallo-dependent phosphatases"/>
    <property type="match status" value="1"/>
</dbReference>
<evidence type="ECO:0000256" key="7">
    <source>
        <dbReference type="SAM" id="MobiDB-lite"/>
    </source>
</evidence>
<evidence type="ECO:0000256" key="2">
    <source>
        <dbReference type="ARBA" id="ARBA00008294"/>
    </source>
</evidence>
<comment type="cofactor">
    <cofactor evidence="1">
        <name>Mn(2+)</name>
        <dbReference type="ChEBI" id="CHEBI:29035"/>
    </cofactor>
</comment>
<evidence type="ECO:0000256" key="4">
    <source>
        <dbReference type="ARBA" id="ARBA00022837"/>
    </source>
</evidence>
<dbReference type="EMBL" id="HBIU01042854">
    <property type="protein sequence ID" value="CAE0640563.1"/>
    <property type="molecule type" value="Transcribed_RNA"/>
</dbReference>
<feature type="domain" description="EF-hand" evidence="8">
    <location>
        <begin position="616"/>
        <end position="651"/>
    </location>
</feature>
<keyword evidence="3" id="KW-0479">Metal-binding</keyword>
<evidence type="ECO:0000256" key="3">
    <source>
        <dbReference type="ARBA" id="ARBA00022723"/>
    </source>
</evidence>
<evidence type="ECO:0000256" key="1">
    <source>
        <dbReference type="ARBA" id="ARBA00001936"/>
    </source>
</evidence>
<evidence type="ECO:0000313" key="9">
    <source>
        <dbReference type="EMBL" id="CAE0640562.1"/>
    </source>
</evidence>
<dbReference type="InterPro" id="IPR018247">
    <property type="entry name" value="EF_Hand_1_Ca_BS"/>
</dbReference>
<dbReference type="InterPro" id="IPR004843">
    <property type="entry name" value="Calcineurin-like_PHP"/>
</dbReference>
<dbReference type="SMART" id="SM00054">
    <property type="entry name" value="EFh"/>
    <property type="match status" value="2"/>
</dbReference>
<dbReference type="PANTHER" id="PTHR45668:SF5">
    <property type="entry name" value="SERINE_THREONINE-PROTEIN PHOSPHATASE 5"/>
    <property type="match status" value="1"/>
</dbReference>
<comment type="catalytic activity">
    <reaction evidence="6">
        <text>O-phospho-L-threonyl-[protein] + H2O = L-threonyl-[protein] + phosphate</text>
        <dbReference type="Rhea" id="RHEA:47004"/>
        <dbReference type="Rhea" id="RHEA-COMP:11060"/>
        <dbReference type="Rhea" id="RHEA-COMP:11605"/>
        <dbReference type="ChEBI" id="CHEBI:15377"/>
        <dbReference type="ChEBI" id="CHEBI:30013"/>
        <dbReference type="ChEBI" id="CHEBI:43474"/>
        <dbReference type="ChEBI" id="CHEBI:61977"/>
        <dbReference type="EC" id="3.1.3.16"/>
    </reaction>
</comment>
<dbReference type="SUPFAM" id="SSF47473">
    <property type="entry name" value="EF-hand"/>
    <property type="match status" value="1"/>
</dbReference>
<dbReference type="Pfam" id="PF00149">
    <property type="entry name" value="Metallophos"/>
    <property type="match status" value="1"/>
</dbReference>
<organism evidence="9">
    <name type="scientific">Heterosigma akashiwo</name>
    <name type="common">Chromophytic alga</name>
    <name type="synonym">Heterosigma carterae</name>
    <dbReference type="NCBI Taxonomy" id="2829"/>
    <lineage>
        <taxon>Eukaryota</taxon>
        <taxon>Sar</taxon>
        <taxon>Stramenopiles</taxon>
        <taxon>Ochrophyta</taxon>
        <taxon>Raphidophyceae</taxon>
        <taxon>Chattonellales</taxon>
        <taxon>Chattonellaceae</taxon>
        <taxon>Heterosigma</taxon>
    </lineage>
</organism>
<feature type="domain" description="EF-hand" evidence="8">
    <location>
        <begin position="576"/>
        <end position="611"/>
    </location>
</feature>
<comment type="similarity">
    <text evidence="2 6">Belongs to the PPP phosphatase family.</text>
</comment>
<dbReference type="CDD" id="cd00051">
    <property type="entry name" value="EFh"/>
    <property type="match status" value="1"/>
</dbReference>
<dbReference type="InterPro" id="IPR002048">
    <property type="entry name" value="EF_hand_dom"/>
</dbReference>
<dbReference type="SMART" id="SM00156">
    <property type="entry name" value="PP2Ac"/>
    <property type="match status" value="1"/>
</dbReference>
<evidence type="ECO:0000256" key="5">
    <source>
        <dbReference type="ARBA" id="ARBA00023211"/>
    </source>
</evidence>
<dbReference type="GO" id="GO:0005509">
    <property type="term" value="F:calcium ion binding"/>
    <property type="evidence" value="ECO:0007669"/>
    <property type="project" value="InterPro"/>
</dbReference>
<dbReference type="PROSITE" id="PS00125">
    <property type="entry name" value="SER_THR_PHOSPHATASE"/>
    <property type="match status" value="1"/>
</dbReference>